<feature type="domain" description="Beta-ketoacyl-[acyl-carrier-protein] synthase III C-terminal" evidence="3">
    <location>
        <begin position="50"/>
        <end position="139"/>
    </location>
</feature>
<evidence type="ECO:0000313" key="4">
    <source>
        <dbReference type="EMBL" id="OTA15061.1"/>
    </source>
</evidence>
<name>A0A1Y2SG86_9GAMM</name>
<dbReference type="EMBL" id="MUBJ01000020">
    <property type="protein sequence ID" value="OTA15061.1"/>
    <property type="molecule type" value="Genomic_DNA"/>
</dbReference>
<evidence type="ECO:0000259" key="3">
    <source>
        <dbReference type="Pfam" id="PF08541"/>
    </source>
</evidence>
<protein>
    <submittedName>
        <fullName evidence="5">3-oxoacyl-ACP synthase</fullName>
        <ecNumber evidence="5">2.3.1.41</ecNumber>
    </submittedName>
</protein>
<dbReference type="EC" id="2.3.1.41" evidence="5"/>
<proteinExistence type="predicted"/>
<evidence type="ECO:0000313" key="6">
    <source>
        <dbReference type="Proteomes" id="UP000194350"/>
    </source>
</evidence>
<gene>
    <name evidence="5" type="ORF">Xvie_01667</name>
    <name evidence="4" type="ORF">Xvie_03151</name>
</gene>
<dbReference type="InterPro" id="IPR013747">
    <property type="entry name" value="ACP_syn_III_C"/>
</dbReference>
<dbReference type="SUPFAM" id="SSF53901">
    <property type="entry name" value="Thiolase-like"/>
    <property type="match status" value="1"/>
</dbReference>
<dbReference type="EMBL" id="MUBJ01000007">
    <property type="protein sequence ID" value="OTA16584.1"/>
    <property type="molecule type" value="Genomic_DNA"/>
</dbReference>
<dbReference type="STRING" id="351656.Xvie_01667"/>
<evidence type="ECO:0000256" key="1">
    <source>
        <dbReference type="ARBA" id="ARBA00022679"/>
    </source>
</evidence>
<keyword evidence="6" id="KW-1185">Reference proteome</keyword>
<evidence type="ECO:0000313" key="5">
    <source>
        <dbReference type="EMBL" id="OTA16584.1"/>
    </source>
</evidence>
<dbReference type="Pfam" id="PF08541">
    <property type="entry name" value="ACP_syn_III_C"/>
    <property type="match status" value="1"/>
</dbReference>
<organism evidence="5 6">
    <name type="scientific">Xenorhabdus vietnamensis</name>
    <dbReference type="NCBI Taxonomy" id="351656"/>
    <lineage>
        <taxon>Bacteria</taxon>
        <taxon>Pseudomonadati</taxon>
        <taxon>Pseudomonadota</taxon>
        <taxon>Gammaproteobacteria</taxon>
        <taxon>Enterobacterales</taxon>
        <taxon>Morganellaceae</taxon>
        <taxon>Xenorhabdus</taxon>
    </lineage>
</organism>
<dbReference type="GO" id="GO:0044550">
    <property type="term" value="P:secondary metabolite biosynthetic process"/>
    <property type="evidence" value="ECO:0007669"/>
    <property type="project" value="TreeGrafter"/>
</dbReference>
<keyword evidence="2 5" id="KW-0012">Acyltransferase</keyword>
<dbReference type="PANTHER" id="PTHR34069">
    <property type="entry name" value="3-OXOACYL-[ACYL-CARRIER-PROTEIN] SYNTHASE 3"/>
    <property type="match status" value="1"/>
</dbReference>
<evidence type="ECO:0000256" key="2">
    <source>
        <dbReference type="ARBA" id="ARBA00023315"/>
    </source>
</evidence>
<reference evidence="5 6" key="1">
    <citation type="submission" date="2016-10" db="EMBL/GenBank/DDBJ databases">
        <title>Systematic genetic and metabolomic analysis of Xenorhabdus and Photorhabdus spp., highlights the requirements for a dual symbiotic and pathogenic life style.</title>
        <authorList>
            <person name="Tobias N.J."/>
            <person name="Wolff H."/>
            <person name="Djahanschiri B."/>
            <person name="Pidot S.J."/>
            <person name="Stinear T.P."/>
            <person name="Ebersberger I."/>
            <person name="Bode H.B."/>
        </authorList>
    </citation>
    <scope>NUCLEOTIDE SEQUENCE [LARGE SCALE GENOMIC DNA]</scope>
    <source>
        <strain evidence="5 6">DSM 22392</strain>
    </source>
</reference>
<dbReference type="Gene3D" id="3.40.47.10">
    <property type="match status" value="1"/>
</dbReference>
<dbReference type="AlphaFoldDB" id="A0A1Y2SG86"/>
<comment type="caution">
    <text evidence="5">The sequence shown here is derived from an EMBL/GenBank/DDBJ whole genome shotgun (WGS) entry which is preliminary data.</text>
</comment>
<dbReference type="Proteomes" id="UP000194350">
    <property type="component" value="Unassembled WGS sequence"/>
</dbReference>
<dbReference type="InterPro" id="IPR016039">
    <property type="entry name" value="Thiolase-like"/>
</dbReference>
<keyword evidence="1 5" id="KW-0808">Transferase</keyword>
<dbReference type="RefSeq" id="WP_208612543.1">
    <property type="nucleotide sequence ID" value="NZ_CAWNGD010000063.1"/>
</dbReference>
<dbReference type="PANTHER" id="PTHR34069:SF2">
    <property type="entry name" value="BETA-KETOACYL-[ACYL-CARRIER-PROTEIN] SYNTHASE III"/>
    <property type="match status" value="1"/>
</dbReference>
<sequence>MQTSVIDNSLFPACGLSNIHRHDVSSQVRFTPFDDAICITTAYESIRLLLSRNNLVPADIKGFMFSQFSIDNIRLLCKALDVDQDKALFIGDKYGYTATNSPFVAFYEALERKKVTRGDLLIFWSVGAGWQSTALLMKY</sequence>
<accession>A0A1Y2SG86</accession>
<dbReference type="GO" id="GO:0004315">
    <property type="term" value="F:3-oxoacyl-[acyl-carrier-protein] synthase activity"/>
    <property type="evidence" value="ECO:0007669"/>
    <property type="project" value="UniProtKB-EC"/>
</dbReference>